<keyword evidence="1" id="KW-0812">Transmembrane</keyword>
<name>A0ABS1FQ30_9FLAO</name>
<sequence length="164" mass="18468">MIVNLLIKMKKLLYISGILTFFVLMSFMYVDFFSSMTKVDYIDGSKTLKFTTKMNTNHISDAIKINPNTAGFEAEVKKYVNNNFDVYVNGSPKTITFTGSQVSGETVWVYFETGGVSDINTLKIKNTILLSAFPKQSNIVTISYKGSQKAMNFQRGKEVNEVSF</sequence>
<evidence type="ECO:0000256" key="1">
    <source>
        <dbReference type="SAM" id="Phobius"/>
    </source>
</evidence>
<evidence type="ECO:0000313" key="3">
    <source>
        <dbReference type="Proteomes" id="UP000628669"/>
    </source>
</evidence>
<evidence type="ECO:0000313" key="2">
    <source>
        <dbReference type="EMBL" id="MBK1894481.1"/>
    </source>
</evidence>
<dbReference type="Proteomes" id="UP000628669">
    <property type="component" value="Unassembled WGS sequence"/>
</dbReference>
<keyword evidence="1" id="KW-0472">Membrane</keyword>
<comment type="caution">
    <text evidence="2">The sequence shown here is derived from an EMBL/GenBank/DDBJ whole genome shotgun (WGS) entry which is preliminary data.</text>
</comment>
<feature type="transmembrane region" description="Helical" evidence="1">
    <location>
        <begin position="12"/>
        <end position="30"/>
    </location>
</feature>
<dbReference type="Pfam" id="PF20420">
    <property type="entry name" value="DUF6702"/>
    <property type="match status" value="1"/>
</dbReference>
<dbReference type="InterPro" id="IPR046525">
    <property type="entry name" value="DUF6702"/>
</dbReference>
<keyword evidence="3" id="KW-1185">Reference proteome</keyword>
<accession>A0ABS1FQ30</accession>
<proteinExistence type="predicted"/>
<protein>
    <submittedName>
        <fullName evidence="2">M penetrans family 1 protein</fullName>
    </submittedName>
</protein>
<gene>
    <name evidence="2" type="ORF">JHL15_01785</name>
</gene>
<reference evidence="3" key="1">
    <citation type="submission" date="2021-01" db="EMBL/GenBank/DDBJ databases">
        <title>Genome public.</title>
        <authorList>
            <person name="Liu C."/>
            <person name="Sun Q."/>
        </authorList>
    </citation>
    <scope>NUCLEOTIDE SEQUENCE [LARGE SCALE GENOMIC DNA]</scope>
    <source>
        <strain evidence="3">YIM B02567</strain>
    </source>
</reference>
<dbReference type="EMBL" id="JAENHK010000001">
    <property type="protein sequence ID" value="MBK1894481.1"/>
    <property type="molecule type" value="Genomic_DNA"/>
</dbReference>
<organism evidence="2 3">
    <name type="scientific">Chryseobacterium paridis</name>
    <dbReference type="NCBI Taxonomy" id="2800328"/>
    <lineage>
        <taxon>Bacteria</taxon>
        <taxon>Pseudomonadati</taxon>
        <taxon>Bacteroidota</taxon>
        <taxon>Flavobacteriia</taxon>
        <taxon>Flavobacteriales</taxon>
        <taxon>Weeksellaceae</taxon>
        <taxon>Chryseobacterium group</taxon>
        <taxon>Chryseobacterium</taxon>
    </lineage>
</organism>
<keyword evidence="1" id="KW-1133">Transmembrane helix</keyword>